<comment type="similarity">
    <text evidence="10 11">Belongs to the TonB-dependent receptor family.</text>
</comment>
<comment type="subcellular location">
    <subcellularLocation>
        <location evidence="1 10">Cell outer membrane</location>
        <topology evidence="1 10">Multi-pass membrane protein</topology>
    </subcellularLocation>
</comment>
<keyword evidence="3 10" id="KW-1134">Transmembrane beta strand</keyword>
<keyword evidence="16" id="KW-1185">Reference proteome</keyword>
<keyword evidence="6 11" id="KW-0798">TonB box</keyword>
<evidence type="ECO:0000259" key="14">
    <source>
        <dbReference type="Pfam" id="PF07715"/>
    </source>
</evidence>
<evidence type="ECO:0000256" key="2">
    <source>
        <dbReference type="ARBA" id="ARBA00022448"/>
    </source>
</evidence>
<dbReference type="PANTHER" id="PTHR30069">
    <property type="entry name" value="TONB-DEPENDENT OUTER MEMBRANE RECEPTOR"/>
    <property type="match status" value="1"/>
</dbReference>
<gene>
    <name evidence="15" type="ORF">L2W38_05075</name>
</gene>
<keyword evidence="4 10" id="KW-0812">Transmembrane</keyword>
<dbReference type="Gene3D" id="2.40.170.20">
    <property type="entry name" value="TonB-dependent receptor, beta-barrel domain"/>
    <property type="match status" value="1"/>
</dbReference>
<evidence type="ECO:0000256" key="4">
    <source>
        <dbReference type="ARBA" id="ARBA00022692"/>
    </source>
</evidence>
<sequence>MKIGKKTKRGTLAALTIATATAVTVSSWATETTVSPVVVTASTLMEDQEKSAGSVTVIKPEKTKGEFKTLPDLLEQSAGIHVIEAKGRGGYSVASVRGSTAAQVAVYVDDILVNLGSESAVDLSAIPVENVETVEIYRGYIPPKFGVAGMGAVISITTKRPEKGQGSVTAGAGSFGERRLSGNYATPVGEGKLSMAFELGTADGDFPYTNRPVPGNPSLNYDTYRTNNGWDDRSLALRWENSDWDLGYSYKNRDRDIPMPAPGYDSTSTKIARTDQTTTRQDLFLGKNQGDWEWRISYGTQDKTFRDPDGDLDSIVPGNHRTEYDTERLNADLNGSFLAGERHFFEWAARWGQETLDISEDENYFRINKDLKKYHYSQHSASATLQDTIILDEMGNLLLIPMVRWNYQDDEDHTSWSLGLNWKPGNDWLVKATYGRYNRAPNMYEKYGDGVGIAPNTDLEWEEGTHYDLGIHKTWEGENWSGRTGLTAFVLDTENLIEFIQLNQRYSMYRNIGKGHVEGLELESAFDWGRWRLNLACTWMDGENRSAGVRNGKKLRNRPELAWFARLTHDLSEKTQIFGEYTFTGDNYYSDDDTAVYDDLSIVNAGVRYRLNDDSLLVFGVDDVLDEGPERMIVPAPGYYGNERQPWYPLQGRTFHLSYSLKF</sequence>
<evidence type="ECO:0000256" key="7">
    <source>
        <dbReference type="ARBA" id="ARBA00023136"/>
    </source>
</evidence>
<dbReference type="Pfam" id="PF00593">
    <property type="entry name" value="TonB_dep_Rec_b-barrel"/>
    <property type="match status" value="1"/>
</dbReference>
<dbReference type="PROSITE" id="PS52016">
    <property type="entry name" value="TONB_DEPENDENT_REC_3"/>
    <property type="match status" value="1"/>
</dbReference>
<feature type="signal peptide" evidence="12">
    <location>
        <begin position="1"/>
        <end position="29"/>
    </location>
</feature>
<dbReference type="Pfam" id="PF07715">
    <property type="entry name" value="Plug"/>
    <property type="match status" value="1"/>
</dbReference>
<dbReference type="Gene3D" id="2.170.130.10">
    <property type="entry name" value="TonB-dependent receptor, plug domain"/>
    <property type="match status" value="1"/>
</dbReference>
<evidence type="ECO:0000256" key="9">
    <source>
        <dbReference type="ARBA" id="ARBA00023237"/>
    </source>
</evidence>
<keyword evidence="2 10" id="KW-0813">Transport</keyword>
<evidence type="ECO:0000256" key="8">
    <source>
        <dbReference type="ARBA" id="ARBA00023170"/>
    </source>
</evidence>
<feature type="domain" description="TonB-dependent receptor-like beta-barrel" evidence="13">
    <location>
        <begin position="204"/>
        <end position="622"/>
    </location>
</feature>
<evidence type="ECO:0000256" key="1">
    <source>
        <dbReference type="ARBA" id="ARBA00004571"/>
    </source>
</evidence>
<dbReference type="Proteomes" id="UP001200430">
    <property type="component" value="Unassembled WGS sequence"/>
</dbReference>
<evidence type="ECO:0000313" key="16">
    <source>
        <dbReference type="Proteomes" id="UP001200430"/>
    </source>
</evidence>
<dbReference type="SUPFAM" id="SSF56935">
    <property type="entry name" value="Porins"/>
    <property type="match status" value="1"/>
</dbReference>
<evidence type="ECO:0000256" key="11">
    <source>
        <dbReference type="RuleBase" id="RU003357"/>
    </source>
</evidence>
<dbReference type="PANTHER" id="PTHR30069:SF29">
    <property type="entry name" value="HEMOGLOBIN AND HEMOGLOBIN-HAPTOGLOBIN-BINDING PROTEIN 1-RELATED"/>
    <property type="match status" value="1"/>
</dbReference>
<keyword evidence="8 15" id="KW-0675">Receptor</keyword>
<evidence type="ECO:0000313" key="15">
    <source>
        <dbReference type="EMBL" id="MCF4142180.1"/>
    </source>
</evidence>
<keyword evidence="9 10" id="KW-0998">Cell outer membrane</keyword>
<proteinExistence type="inferred from homology"/>
<comment type="caution">
    <text evidence="15">The sequence shown here is derived from an EMBL/GenBank/DDBJ whole genome shotgun (WGS) entry which is preliminary data.</text>
</comment>
<evidence type="ECO:0000259" key="13">
    <source>
        <dbReference type="Pfam" id="PF00593"/>
    </source>
</evidence>
<feature type="domain" description="TonB-dependent receptor plug" evidence="14">
    <location>
        <begin position="48"/>
        <end position="153"/>
    </location>
</feature>
<evidence type="ECO:0000256" key="3">
    <source>
        <dbReference type="ARBA" id="ARBA00022452"/>
    </source>
</evidence>
<dbReference type="InterPro" id="IPR012910">
    <property type="entry name" value="Plug_dom"/>
</dbReference>
<evidence type="ECO:0000256" key="5">
    <source>
        <dbReference type="ARBA" id="ARBA00022729"/>
    </source>
</evidence>
<evidence type="ECO:0000256" key="6">
    <source>
        <dbReference type="ARBA" id="ARBA00023077"/>
    </source>
</evidence>
<evidence type="ECO:0000256" key="10">
    <source>
        <dbReference type="PROSITE-ProRule" id="PRU01360"/>
    </source>
</evidence>
<reference evidence="15 16" key="1">
    <citation type="submission" date="2022-01" db="EMBL/GenBank/DDBJ databases">
        <title>Dethiosulfovibrio faecalis sp. nov., a novel proteolytic, non-sulfur-reducing bacterium isolated from a marine aquaculture solid waste bioreactor.</title>
        <authorList>
            <person name="Grabowski S."/>
            <person name="Apolinario E."/>
            <person name="Schneider N."/>
            <person name="Marshall C.W."/>
            <person name="Sowers K.R."/>
        </authorList>
    </citation>
    <scope>NUCLEOTIDE SEQUENCE [LARGE SCALE GENOMIC DNA]</scope>
    <source>
        <strain evidence="15 16">DSM 12537</strain>
    </source>
</reference>
<keyword evidence="7 10" id="KW-0472">Membrane</keyword>
<dbReference type="InterPro" id="IPR000531">
    <property type="entry name" value="Beta-barrel_TonB"/>
</dbReference>
<dbReference type="InterPro" id="IPR036942">
    <property type="entry name" value="Beta-barrel_TonB_sf"/>
</dbReference>
<dbReference type="RefSeq" id="WP_236098942.1">
    <property type="nucleotide sequence ID" value="NZ_JAKGUD010000004.1"/>
</dbReference>
<accession>A0ABS9ELV3</accession>
<evidence type="ECO:0000256" key="12">
    <source>
        <dbReference type="SAM" id="SignalP"/>
    </source>
</evidence>
<dbReference type="InterPro" id="IPR039426">
    <property type="entry name" value="TonB-dep_rcpt-like"/>
</dbReference>
<feature type="chain" id="PRO_5045207635" evidence="12">
    <location>
        <begin position="30"/>
        <end position="663"/>
    </location>
</feature>
<protein>
    <submittedName>
        <fullName evidence="15">TonB-dependent receptor</fullName>
    </submittedName>
</protein>
<dbReference type="InterPro" id="IPR037066">
    <property type="entry name" value="Plug_dom_sf"/>
</dbReference>
<name>A0ABS9ELV3_9BACT</name>
<dbReference type="EMBL" id="JAKGUD010000004">
    <property type="protein sequence ID" value="MCF4142180.1"/>
    <property type="molecule type" value="Genomic_DNA"/>
</dbReference>
<organism evidence="15 16">
    <name type="scientific">Dethiosulfovibrio marinus</name>
    <dbReference type="NCBI Taxonomy" id="133532"/>
    <lineage>
        <taxon>Bacteria</taxon>
        <taxon>Thermotogati</taxon>
        <taxon>Synergistota</taxon>
        <taxon>Synergistia</taxon>
        <taxon>Synergistales</taxon>
        <taxon>Dethiosulfovibrionaceae</taxon>
        <taxon>Dethiosulfovibrio</taxon>
    </lineage>
</organism>
<keyword evidence="5 12" id="KW-0732">Signal</keyword>